<dbReference type="RefSeq" id="WP_275683525.1">
    <property type="nucleotide sequence ID" value="NZ_JAJLJH010000004.1"/>
</dbReference>
<dbReference type="GO" id="GO:0022857">
    <property type="term" value="F:transmembrane transporter activity"/>
    <property type="evidence" value="ECO:0007669"/>
    <property type="project" value="InterPro"/>
</dbReference>
<feature type="transmembrane region" description="Helical" evidence="4">
    <location>
        <begin position="102"/>
        <end position="121"/>
    </location>
</feature>
<feature type="domain" description="Major facilitator superfamily (MFS) profile" evidence="5">
    <location>
        <begin position="23"/>
        <end position="424"/>
    </location>
</feature>
<feature type="transmembrane region" description="Helical" evidence="4">
    <location>
        <begin position="399"/>
        <end position="419"/>
    </location>
</feature>
<comment type="caution">
    <text evidence="6">The sequence shown here is derived from an EMBL/GenBank/DDBJ whole genome shotgun (WGS) entry which is preliminary data.</text>
</comment>
<evidence type="ECO:0000259" key="5">
    <source>
        <dbReference type="PROSITE" id="PS50850"/>
    </source>
</evidence>
<dbReference type="SUPFAM" id="SSF103473">
    <property type="entry name" value="MFS general substrate transporter"/>
    <property type="match status" value="1"/>
</dbReference>
<dbReference type="AlphaFoldDB" id="A0A9X1YM83"/>
<organism evidence="6 7">
    <name type="scientific">Scleromatobacter humisilvae</name>
    <dbReference type="NCBI Taxonomy" id="2897159"/>
    <lineage>
        <taxon>Bacteria</taxon>
        <taxon>Pseudomonadati</taxon>
        <taxon>Pseudomonadota</taxon>
        <taxon>Betaproteobacteria</taxon>
        <taxon>Burkholderiales</taxon>
        <taxon>Sphaerotilaceae</taxon>
        <taxon>Scleromatobacter</taxon>
    </lineage>
</organism>
<feature type="transmembrane region" description="Helical" evidence="4">
    <location>
        <begin position="371"/>
        <end position="393"/>
    </location>
</feature>
<dbReference type="InterPro" id="IPR011701">
    <property type="entry name" value="MFS"/>
</dbReference>
<dbReference type="Proteomes" id="UP001139353">
    <property type="component" value="Unassembled WGS sequence"/>
</dbReference>
<keyword evidence="2 4" id="KW-1133">Transmembrane helix</keyword>
<dbReference type="EMBL" id="JAJLJH010000004">
    <property type="protein sequence ID" value="MCK9687490.1"/>
    <property type="molecule type" value="Genomic_DNA"/>
</dbReference>
<keyword evidence="7" id="KW-1185">Reference proteome</keyword>
<dbReference type="InterPro" id="IPR020846">
    <property type="entry name" value="MFS_dom"/>
</dbReference>
<dbReference type="PROSITE" id="PS50850">
    <property type="entry name" value="MFS"/>
    <property type="match status" value="1"/>
</dbReference>
<dbReference type="Gene3D" id="1.20.1250.20">
    <property type="entry name" value="MFS general substrate transporter like domains"/>
    <property type="match status" value="1"/>
</dbReference>
<evidence type="ECO:0000256" key="2">
    <source>
        <dbReference type="ARBA" id="ARBA00022989"/>
    </source>
</evidence>
<dbReference type="CDD" id="cd06174">
    <property type="entry name" value="MFS"/>
    <property type="match status" value="1"/>
</dbReference>
<evidence type="ECO:0000256" key="3">
    <source>
        <dbReference type="ARBA" id="ARBA00023136"/>
    </source>
</evidence>
<evidence type="ECO:0000313" key="7">
    <source>
        <dbReference type="Proteomes" id="UP001139353"/>
    </source>
</evidence>
<name>A0A9X1YM83_9BURK</name>
<dbReference type="PANTHER" id="PTHR23528">
    <property type="match status" value="1"/>
</dbReference>
<keyword evidence="1 4" id="KW-0812">Transmembrane</keyword>
<feature type="transmembrane region" description="Helical" evidence="4">
    <location>
        <begin position="245"/>
        <end position="266"/>
    </location>
</feature>
<dbReference type="Pfam" id="PF07690">
    <property type="entry name" value="MFS_1"/>
    <property type="match status" value="1"/>
</dbReference>
<evidence type="ECO:0000313" key="6">
    <source>
        <dbReference type="EMBL" id="MCK9687490.1"/>
    </source>
</evidence>
<feature type="transmembrane region" description="Helical" evidence="4">
    <location>
        <begin position="33"/>
        <end position="57"/>
    </location>
</feature>
<protein>
    <submittedName>
        <fullName evidence="6">MFS transporter</fullName>
    </submittedName>
</protein>
<feature type="transmembrane region" description="Helical" evidence="4">
    <location>
        <begin position="335"/>
        <end position="359"/>
    </location>
</feature>
<proteinExistence type="predicted"/>
<feature type="transmembrane region" description="Helical" evidence="4">
    <location>
        <begin position="127"/>
        <end position="149"/>
    </location>
</feature>
<reference evidence="6" key="1">
    <citation type="submission" date="2021-11" db="EMBL/GenBank/DDBJ databases">
        <title>BS-T2-15 a new species belonging to the Comamonadaceae family isolated from the soil of a French oak forest.</title>
        <authorList>
            <person name="Mieszkin S."/>
            <person name="Alain K."/>
        </authorList>
    </citation>
    <scope>NUCLEOTIDE SEQUENCE</scope>
    <source>
        <strain evidence="6">BS-T2-15</strain>
    </source>
</reference>
<keyword evidence="3 4" id="KW-0472">Membrane</keyword>
<feature type="transmembrane region" description="Helical" evidence="4">
    <location>
        <begin position="63"/>
        <end position="81"/>
    </location>
</feature>
<evidence type="ECO:0000256" key="4">
    <source>
        <dbReference type="SAM" id="Phobius"/>
    </source>
</evidence>
<sequence>MAGGSLMAGLPTPDGPSPAAAATPFGRLVGALIASYSGAFITQVVPPSLLLAIHLSAIAGRNATAAFSLVIGLGGVFALIANPLGGRLSDRTVARFGRRRTWILAGGFGSGLAIVVLAFTTQAWEVAAIWCVVQVLVNAQFAASAASAVDQLPPDRRGTASGVIGFVAAAAPVLGLVAVSAAAGRPTLQWIVVGAAAAACAVVAVILLRDPRHVPAQGAEPITALELLQSFWVDPRRHPAFGWAWLVRFLISCTIAGSSYNVFLLVDRFRFAAKDTGPVVLQLTLVMIVPVAAGCFLFGWLSDRLRRQKPFVVGGGLVSAAGLALLAFAPTLPLVFVATAIIGVGYGMFLATDFALCLRVLPNPEALGKDLAVLSVASALPASFVPFIAPALLALGGFGALYMLLAVFGVVGAIAVLRIPEIGREGDPRYAPITRGRPARAVAAGDPVEGLS</sequence>
<feature type="transmembrane region" description="Helical" evidence="4">
    <location>
        <begin position="278"/>
        <end position="299"/>
    </location>
</feature>
<feature type="transmembrane region" description="Helical" evidence="4">
    <location>
        <begin position="188"/>
        <end position="208"/>
    </location>
</feature>
<accession>A0A9X1YM83</accession>
<feature type="transmembrane region" description="Helical" evidence="4">
    <location>
        <begin position="311"/>
        <end position="329"/>
    </location>
</feature>
<gene>
    <name evidence="6" type="ORF">LPC04_17435</name>
</gene>
<dbReference type="PANTHER" id="PTHR23528:SF1">
    <property type="entry name" value="MAJOR FACILITATOR SUPERFAMILY (MFS) PROFILE DOMAIN-CONTAINING PROTEIN"/>
    <property type="match status" value="1"/>
</dbReference>
<feature type="transmembrane region" description="Helical" evidence="4">
    <location>
        <begin position="161"/>
        <end position="182"/>
    </location>
</feature>
<dbReference type="InterPro" id="IPR036259">
    <property type="entry name" value="MFS_trans_sf"/>
</dbReference>
<evidence type="ECO:0000256" key="1">
    <source>
        <dbReference type="ARBA" id="ARBA00022692"/>
    </source>
</evidence>